<dbReference type="PROSITE" id="PS51819">
    <property type="entry name" value="VOC"/>
    <property type="match status" value="1"/>
</dbReference>
<dbReference type="Proteomes" id="UP000055590">
    <property type="component" value="Chromosome"/>
</dbReference>
<protein>
    <recommendedName>
        <fullName evidence="1">VOC domain-containing protein</fullName>
    </recommendedName>
</protein>
<sequence length="105" mass="11675">MVDPRLHHTKWGTDGLLLQLHAWDEGHHHGHMGDPAQPVGNGVMLWFEVDDFDAAVARARELQARVVLDVHVNPNAQHRELWIADPDGYTVVLASPDGESSDAEE</sequence>
<dbReference type="InterPro" id="IPR037523">
    <property type="entry name" value="VOC_core"/>
</dbReference>
<reference evidence="2 3" key="1">
    <citation type="submission" date="2015-08" db="EMBL/GenBank/DDBJ databases">
        <authorList>
            <person name="Babu N.S."/>
            <person name="Beckwith C.J."/>
            <person name="Beseler K.G."/>
            <person name="Brison A."/>
            <person name="Carone J.V."/>
            <person name="Caskin T.P."/>
            <person name="Diamond M."/>
            <person name="Durham M.E."/>
            <person name="Foxe J.M."/>
            <person name="Go M."/>
            <person name="Henderson B.A."/>
            <person name="Jones I.B."/>
            <person name="McGettigan J.A."/>
            <person name="Micheletti S.J."/>
            <person name="Nasrallah M.E."/>
            <person name="Ortiz D."/>
            <person name="Piller C.R."/>
            <person name="Privatt S.R."/>
            <person name="Schneider S.L."/>
            <person name="Sharp S."/>
            <person name="Smith T.C."/>
            <person name="Stanton J.D."/>
            <person name="Ullery H.E."/>
            <person name="Wilson R.J."/>
            <person name="Serrano M.G."/>
            <person name="Buck G."/>
            <person name="Lee V."/>
            <person name="Wang Y."/>
            <person name="Carvalho R."/>
            <person name="Voegtly L."/>
            <person name="Shi R."/>
            <person name="Duckworth R."/>
            <person name="Johnson A."/>
            <person name="Loviza R."/>
            <person name="Walstead R."/>
            <person name="Shah Z."/>
            <person name="Kiflezghi M."/>
            <person name="Wade K."/>
            <person name="Ball S.L."/>
            <person name="Bradley K.W."/>
            <person name="Asai D.J."/>
            <person name="Bowman C.A."/>
            <person name="Russell D.A."/>
            <person name="Pope W.H."/>
            <person name="Jacobs-Sera D."/>
            <person name="Hendrix R.W."/>
            <person name="Hatfull G.F."/>
        </authorList>
    </citation>
    <scope>NUCLEOTIDE SEQUENCE [LARGE SCALE GENOMIC DNA]</scope>
    <source>
        <strain evidence="2 3">DSM 27710</strain>
    </source>
</reference>
<keyword evidence="3" id="KW-1185">Reference proteome</keyword>
<organism evidence="2 3">
    <name type="scientific">Vulgatibacter incomptus</name>
    <dbReference type="NCBI Taxonomy" id="1391653"/>
    <lineage>
        <taxon>Bacteria</taxon>
        <taxon>Pseudomonadati</taxon>
        <taxon>Myxococcota</taxon>
        <taxon>Myxococcia</taxon>
        <taxon>Myxococcales</taxon>
        <taxon>Cystobacterineae</taxon>
        <taxon>Vulgatibacteraceae</taxon>
        <taxon>Vulgatibacter</taxon>
    </lineage>
</organism>
<dbReference type="InterPro" id="IPR004360">
    <property type="entry name" value="Glyas_Fos-R_dOase_dom"/>
</dbReference>
<dbReference type="SUPFAM" id="SSF54593">
    <property type="entry name" value="Glyoxalase/Bleomycin resistance protein/Dihydroxybiphenyl dioxygenase"/>
    <property type="match status" value="1"/>
</dbReference>
<evidence type="ECO:0000259" key="1">
    <source>
        <dbReference type="PROSITE" id="PS51819"/>
    </source>
</evidence>
<dbReference type="KEGG" id="vin:AKJ08_3080"/>
<evidence type="ECO:0000313" key="2">
    <source>
        <dbReference type="EMBL" id="AKU92693.1"/>
    </source>
</evidence>
<dbReference type="Pfam" id="PF00903">
    <property type="entry name" value="Glyoxalase"/>
    <property type="match status" value="1"/>
</dbReference>
<evidence type="ECO:0000313" key="3">
    <source>
        <dbReference type="Proteomes" id="UP000055590"/>
    </source>
</evidence>
<dbReference type="EMBL" id="CP012332">
    <property type="protein sequence ID" value="AKU92693.1"/>
    <property type="molecule type" value="Genomic_DNA"/>
</dbReference>
<feature type="domain" description="VOC" evidence="1">
    <location>
        <begin position="1"/>
        <end position="96"/>
    </location>
</feature>
<dbReference type="InterPro" id="IPR029068">
    <property type="entry name" value="Glyas_Bleomycin-R_OHBP_Dase"/>
</dbReference>
<proteinExistence type="predicted"/>
<name>A0A0K1PGM6_9BACT</name>
<dbReference type="AlphaFoldDB" id="A0A0K1PGM6"/>
<dbReference type="STRING" id="1391653.AKJ08_3080"/>
<accession>A0A0K1PGM6</accession>
<gene>
    <name evidence="2" type="ORF">AKJ08_3080</name>
</gene>
<dbReference type="Gene3D" id="3.10.180.10">
    <property type="entry name" value="2,3-Dihydroxybiphenyl 1,2-Dioxygenase, domain 1"/>
    <property type="match status" value="1"/>
</dbReference>